<protein>
    <submittedName>
        <fullName evidence="2">Uncharacterized protein</fullName>
    </submittedName>
</protein>
<dbReference type="EMBL" id="CP069042">
    <property type="protein sequence ID" value="QRD06313.1"/>
    <property type="molecule type" value="Genomic_DNA"/>
</dbReference>
<dbReference type="OMA" id="CGMHISR"/>
<feature type="compositionally biased region" description="Basic and acidic residues" evidence="1">
    <location>
        <begin position="776"/>
        <end position="789"/>
    </location>
</feature>
<reference evidence="3" key="1">
    <citation type="journal article" date="2021" name="BMC Genomics">
        <title>Chromosome-level genome assembly and manually-curated proteome of model necrotroph Parastagonospora nodorum Sn15 reveals a genome-wide trove of candidate effector homologs, and redundancy of virulence-related functions within an accessory chromosome.</title>
        <authorList>
            <person name="Bertazzoni S."/>
            <person name="Jones D.A.B."/>
            <person name="Phan H.T."/>
            <person name="Tan K.-C."/>
            <person name="Hane J.K."/>
        </authorList>
    </citation>
    <scope>NUCLEOTIDE SEQUENCE [LARGE SCALE GENOMIC DNA]</scope>
    <source>
        <strain evidence="3">SN15 / ATCC MYA-4574 / FGSC 10173)</strain>
    </source>
</reference>
<gene>
    <name evidence="2" type="ORF">JI435_117040</name>
</gene>
<dbReference type="VEuPathDB" id="FungiDB:JI435_117040"/>
<dbReference type="Proteomes" id="UP000663193">
    <property type="component" value="Chromosome 20"/>
</dbReference>
<accession>A0A7U2NQ60</accession>
<feature type="compositionally biased region" description="Basic residues" evidence="1">
    <location>
        <begin position="895"/>
        <end position="906"/>
    </location>
</feature>
<dbReference type="OrthoDB" id="4159838at2759"/>
<organism evidence="2 3">
    <name type="scientific">Phaeosphaeria nodorum (strain SN15 / ATCC MYA-4574 / FGSC 10173)</name>
    <name type="common">Glume blotch fungus</name>
    <name type="synonym">Parastagonospora nodorum</name>
    <dbReference type="NCBI Taxonomy" id="321614"/>
    <lineage>
        <taxon>Eukaryota</taxon>
        <taxon>Fungi</taxon>
        <taxon>Dikarya</taxon>
        <taxon>Ascomycota</taxon>
        <taxon>Pezizomycotina</taxon>
        <taxon>Dothideomycetes</taxon>
        <taxon>Pleosporomycetidae</taxon>
        <taxon>Pleosporales</taxon>
        <taxon>Pleosporineae</taxon>
        <taxon>Phaeosphaeriaceae</taxon>
        <taxon>Parastagonospora</taxon>
    </lineage>
</organism>
<evidence type="ECO:0000256" key="1">
    <source>
        <dbReference type="SAM" id="MobiDB-lite"/>
    </source>
</evidence>
<feature type="compositionally biased region" description="Basic and acidic residues" evidence="1">
    <location>
        <begin position="67"/>
        <end position="83"/>
    </location>
</feature>
<feature type="region of interest" description="Disordered" evidence="1">
    <location>
        <begin position="714"/>
        <end position="944"/>
    </location>
</feature>
<dbReference type="RefSeq" id="XP_001801943.1">
    <property type="nucleotide sequence ID" value="XM_001801891.1"/>
</dbReference>
<evidence type="ECO:0000313" key="2">
    <source>
        <dbReference type="EMBL" id="QRD06313.1"/>
    </source>
</evidence>
<name>A0A7U2NQ60_PHANO</name>
<keyword evidence="3" id="KW-1185">Reference proteome</keyword>
<dbReference type="KEGG" id="pno:SNOG_11704"/>
<feature type="compositionally biased region" description="Low complexity" evidence="1">
    <location>
        <begin position="790"/>
        <end position="804"/>
    </location>
</feature>
<feature type="region of interest" description="Disordered" evidence="1">
    <location>
        <begin position="33"/>
        <end position="99"/>
    </location>
</feature>
<evidence type="ECO:0000313" key="3">
    <source>
        <dbReference type="Proteomes" id="UP000663193"/>
    </source>
</evidence>
<feature type="compositionally biased region" description="Low complexity" evidence="1">
    <location>
        <begin position="882"/>
        <end position="894"/>
    </location>
</feature>
<sequence length="966" mass="108111">MADELPWTTSRCNRLLRPISSKLAKLRAEFERPRSAGIDTRSASTAFATKCSPRKTTNFTRPAQKPRGFEKARDPDWRPDGKPTGRGSKKTYGGRGARKEACLQRDSAGLTRVTRPGEIAFTPLVARMSSQLHSSPHVQNSPLKKHGKNRGPLQVNIDWTQLPGDLRKLVQGVSEAYANVLQATTDGDEKCWKGTRSLMAACLRRLPAYIELEEHFAKLDREQEDEDEERDIGGEIYEHLENQFEQRPGNGWRPFKQVLRAHATSLLCDAITDEIVGLDSMSMLVTHCVRVSAWDEAERLLLAYLPLIEAPSIPINIKADLFDAQRSPYLYAVKSFVDHTGRHRLLFDLLEHMIAHELLPLEWLATECMRPVWDRVVRSTSSNDHRTIAHAYRFFEIVTLAGMGLPDERLLADETTSVRRFVPSSREELRLALSTTYSSLLTVMCSIALVNNSRDDDAGRSIARRVTWMLDAVVIVMLSRSNIRSEVQLLEAHQDDAQTFLQRATWTIFASFLVHLDKCPVEASTVSLELSGLVHGLNWLTAQYASNGINIASILGGLPALVSSVARGTGRIWKDDGFDQLQRLVQALLSLSGYRLPHKLWTLKRLALESAVEFAQDMGVSEHHTYARIIEQKMRTQGQLVIVPSPQKHDSPSSAGGGFRWEEGIGEWVACTPGVKRMARKPMTVLELLPTPAQSDDEDALPDDSAIWDTTALDADEDDDLPAQSSPIKKVPRLSVTSLGKRQRAPSPMVLVKRTKLTPPDTPITFYPDLPEEIQDGPRRSRRSTHEIKQLTSRLRTQRSRTSLDSGLRTQQRKTYVEPLPIDASTSEDSDSDSDSVSSDTESLPHPEKPAARHPRGRLPRIQQRTISTSTRDDPDSESESEASSSNALSSPKKLPSRRSKGRPHRALPPYDGAEDERDDLGITPARPVAKRRTSSRNAGKLWWKVRQSVVNDSDDDGSEDELSFH</sequence>
<proteinExistence type="predicted"/>
<dbReference type="AlphaFoldDB" id="A0A7U2NQ60"/>